<sequence length="286" mass="32345">MLSWQIGDVKVTRLLELENASFGPESGLPMATPSAVKGIEWLAPYFIDTDGQLLMSFHGFLLETPDYKIIVDTCLGADKERGIPQLDHLDSPYLSRLTEAGMDRTSIDYVICTHLHLDHVGWNTMKSGNQWVPTFPNARYLIGAREMRRWEEQETDEIHRLVFLDSVKPVLDAGLVDTVDDNHKLCPEVYFTPTLGHTEGHISVMIESGGKKAIITGDFVHHPCQFAHPEWSHDFDDDPDLSTQTRREQFANMADEKVLVLGSHFRTPTSGQVCREGMAFKFETDE</sequence>
<evidence type="ECO:0000259" key="5">
    <source>
        <dbReference type="SMART" id="SM00849"/>
    </source>
</evidence>
<evidence type="ECO:0000256" key="1">
    <source>
        <dbReference type="ARBA" id="ARBA00007749"/>
    </source>
</evidence>
<proteinExistence type="inferred from homology"/>
<organism evidence="6 7">
    <name type="scientific">Kineobactrum salinum</name>
    <dbReference type="NCBI Taxonomy" id="2708301"/>
    <lineage>
        <taxon>Bacteria</taxon>
        <taxon>Pseudomonadati</taxon>
        <taxon>Pseudomonadota</taxon>
        <taxon>Gammaproteobacteria</taxon>
        <taxon>Cellvibrionales</taxon>
        <taxon>Halieaceae</taxon>
        <taxon>Kineobactrum</taxon>
    </lineage>
</organism>
<protein>
    <submittedName>
        <fullName evidence="6">MBL fold metallo-hydrolase</fullName>
    </submittedName>
</protein>
<dbReference type="Pfam" id="PF00753">
    <property type="entry name" value="Lactamase_B"/>
    <property type="match status" value="1"/>
</dbReference>
<dbReference type="CDD" id="cd16277">
    <property type="entry name" value="metallo-hydrolase-like_MBL-fold"/>
    <property type="match status" value="1"/>
</dbReference>
<dbReference type="SUPFAM" id="SSF56281">
    <property type="entry name" value="Metallo-hydrolase/oxidoreductase"/>
    <property type="match status" value="1"/>
</dbReference>
<dbReference type="SMART" id="SM00849">
    <property type="entry name" value="Lactamase_B"/>
    <property type="match status" value="1"/>
</dbReference>
<dbReference type="GO" id="GO:0016787">
    <property type="term" value="F:hydrolase activity"/>
    <property type="evidence" value="ECO:0007669"/>
    <property type="project" value="UniProtKB-KW"/>
</dbReference>
<dbReference type="Gene3D" id="3.60.15.10">
    <property type="entry name" value="Ribonuclease Z/Hydroxyacylglutathione hydrolase-like"/>
    <property type="match status" value="1"/>
</dbReference>
<dbReference type="EMBL" id="CP048711">
    <property type="protein sequence ID" value="QIB64949.1"/>
    <property type="molecule type" value="Genomic_DNA"/>
</dbReference>
<feature type="domain" description="Metallo-beta-lactamase" evidence="5">
    <location>
        <begin position="56"/>
        <end position="264"/>
    </location>
</feature>
<keyword evidence="4" id="KW-0862">Zinc</keyword>
<accession>A0A6C0U034</accession>
<evidence type="ECO:0000256" key="3">
    <source>
        <dbReference type="ARBA" id="ARBA00022801"/>
    </source>
</evidence>
<evidence type="ECO:0000256" key="2">
    <source>
        <dbReference type="ARBA" id="ARBA00022723"/>
    </source>
</evidence>
<dbReference type="RefSeq" id="WP_163494198.1">
    <property type="nucleotide sequence ID" value="NZ_CP048711.1"/>
</dbReference>
<evidence type="ECO:0000313" key="6">
    <source>
        <dbReference type="EMBL" id="QIB64949.1"/>
    </source>
</evidence>
<reference evidence="6 7" key="1">
    <citation type="submission" date="2020-02" db="EMBL/GenBank/DDBJ databases">
        <title>Genome sequencing for Kineobactrum sp. M2.</title>
        <authorList>
            <person name="Park S.-J."/>
        </authorList>
    </citation>
    <scope>NUCLEOTIDE SEQUENCE [LARGE SCALE GENOMIC DNA]</scope>
    <source>
        <strain evidence="6 7">M2</strain>
    </source>
</reference>
<gene>
    <name evidence="6" type="ORF">G3T16_05620</name>
</gene>
<evidence type="ECO:0000256" key="4">
    <source>
        <dbReference type="ARBA" id="ARBA00022833"/>
    </source>
</evidence>
<dbReference type="Proteomes" id="UP000477680">
    <property type="component" value="Chromosome"/>
</dbReference>
<comment type="similarity">
    <text evidence="1">Belongs to the metallo-beta-lactamase superfamily.</text>
</comment>
<keyword evidence="2" id="KW-0479">Metal-binding</keyword>
<dbReference type="AlphaFoldDB" id="A0A6C0U034"/>
<dbReference type="GO" id="GO:0046872">
    <property type="term" value="F:metal ion binding"/>
    <property type="evidence" value="ECO:0007669"/>
    <property type="project" value="UniProtKB-KW"/>
</dbReference>
<dbReference type="InterPro" id="IPR001279">
    <property type="entry name" value="Metallo-B-lactamas"/>
</dbReference>
<keyword evidence="7" id="KW-1185">Reference proteome</keyword>
<dbReference type="InterPro" id="IPR036866">
    <property type="entry name" value="RibonucZ/Hydroxyglut_hydro"/>
</dbReference>
<keyword evidence="3 6" id="KW-0378">Hydrolase</keyword>
<dbReference type="KEGG" id="kim:G3T16_05620"/>
<dbReference type="PANTHER" id="PTHR42978:SF6">
    <property type="entry name" value="QUORUM-QUENCHING LACTONASE YTNP-RELATED"/>
    <property type="match status" value="1"/>
</dbReference>
<dbReference type="PANTHER" id="PTHR42978">
    <property type="entry name" value="QUORUM-QUENCHING LACTONASE YTNP-RELATED-RELATED"/>
    <property type="match status" value="1"/>
</dbReference>
<evidence type="ECO:0000313" key="7">
    <source>
        <dbReference type="Proteomes" id="UP000477680"/>
    </source>
</evidence>
<dbReference type="InterPro" id="IPR051013">
    <property type="entry name" value="MBL_superfamily_lactonases"/>
</dbReference>
<name>A0A6C0U034_9GAMM</name>